<keyword evidence="8" id="KW-0226">DNA condensation</keyword>
<evidence type="ECO:0000256" key="7">
    <source>
        <dbReference type="ARBA" id="ARBA00023054"/>
    </source>
</evidence>
<evidence type="ECO:0000259" key="14">
    <source>
        <dbReference type="SMART" id="SM00968"/>
    </source>
</evidence>
<name>A0A9P8PQG2_9ASCO</name>
<dbReference type="FunFam" id="3.40.50.300:FF:000585">
    <property type="entry name" value="Structural maintenance of chromosomes 4"/>
    <property type="match status" value="1"/>
</dbReference>
<dbReference type="SUPFAM" id="SSF75553">
    <property type="entry name" value="Smc hinge domain"/>
    <property type="match status" value="1"/>
</dbReference>
<evidence type="ECO:0000256" key="11">
    <source>
        <dbReference type="PIRNR" id="PIRNR005719"/>
    </source>
</evidence>
<dbReference type="GO" id="GO:0016887">
    <property type="term" value="F:ATP hydrolysis activity"/>
    <property type="evidence" value="ECO:0007669"/>
    <property type="project" value="InterPro"/>
</dbReference>
<dbReference type="InterPro" id="IPR024704">
    <property type="entry name" value="SMC"/>
</dbReference>
<dbReference type="PANTHER" id="PTHR18937">
    <property type="entry name" value="STRUCTURAL MAINTENANCE OF CHROMOSOMES SMC FAMILY MEMBER"/>
    <property type="match status" value="1"/>
</dbReference>
<evidence type="ECO:0000256" key="4">
    <source>
        <dbReference type="ARBA" id="ARBA00022741"/>
    </source>
</evidence>
<feature type="domain" description="SMC hinge" evidence="14">
    <location>
        <begin position="669"/>
        <end position="782"/>
    </location>
</feature>
<evidence type="ECO:0000256" key="8">
    <source>
        <dbReference type="ARBA" id="ARBA00023067"/>
    </source>
</evidence>
<gene>
    <name evidence="15" type="ORF">WICMUC_002753</name>
</gene>
<evidence type="ECO:0000256" key="12">
    <source>
        <dbReference type="SAM" id="Coils"/>
    </source>
</evidence>
<dbReference type="Pfam" id="PF06470">
    <property type="entry name" value="SMC_hinge"/>
    <property type="match status" value="1"/>
</dbReference>
<evidence type="ECO:0000313" key="16">
    <source>
        <dbReference type="Proteomes" id="UP000769528"/>
    </source>
</evidence>
<keyword evidence="3" id="KW-0132">Cell division</keyword>
<reference evidence="15" key="2">
    <citation type="submission" date="2021-01" db="EMBL/GenBank/DDBJ databases">
        <authorList>
            <person name="Schikora-Tamarit M.A."/>
        </authorList>
    </citation>
    <scope>NUCLEOTIDE SEQUENCE</scope>
    <source>
        <strain evidence="15">CBS6341</strain>
    </source>
</reference>
<feature type="coiled-coil region" evidence="12">
    <location>
        <begin position="387"/>
        <end position="582"/>
    </location>
</feature>
<evidence type="ECO:0000256" key="5">
    <source>
        <dbReference type="ARBA" id="ARBA00022776"/>
    </source>
</evidence>
<feature type="coiled-coil region" evidence="12">
    <location>
        <begin position="829"/>
        <end position="943"/>
    </location>
</feature>
<organism evidence="15 16">
    <name type="scientific">Wickerhamomyces mucosus</name>
    <dbReference type="NCBI Taxonomy" id="1378264"/>
    <lineage>
        <taxon>Eukaryota</taxon>
        <taxon>Fungi</taxon>
        <taxon>Dikarya</taxon>
        <taxon>Ascomycota</taxon>
        <taxon>Saccharomycotina</taxon>
        <taxon>Saccharomycetes</taxon>
        <taxon>Phaffomycetales</taxon>
        <taxon>Wickerhamomycetaceae</taxon>
        <taxon>Wickerhamomyces</taxon>
    </lineage>
</organism>
<keyword evidence="4" id="KW-0547">Nucleotide-binding</keyword>
<evidence type="ECO:0000256" key="9">
    <source>
        <dbReference type="ARBA" id="ARBA00023242"/>
    </source>
</evidence>
<dbReference type="GO" id="GO:0051301">
    <property type="term" value="P:cell division"/>
    <property type="evidence" value="ECO:0007669"/>
    <property type="project" value="UniProtKB-KW"/>
</dbReference>
<sequence length="1351" mass="153770">MSSPIAKRRHVRAVISDDEDVSDAVSINKENVQSPSHPLSPKSDSIKQRRSSLIPIDQNSGLILTNTKLEPSITQLSQAPSSQLPPPSSQPSLLQSPVRQKPSFNGPDIITLSPIKNSRTLTQNHYSQDKLKGPVTRLVINKLVLNNFKSYAGTQVIGPFHTSFSAVVGPNGSGKSNVIDSMLFVFGFRANKMRQGKLSELIHNSEAAPNLQSCSVDIHFLHVTDHLDDTTSVVEGSELVISRRAFRNNSSKYYINDKESNYTEVTRLLKEKGIDLDHKRFLILQGEVESIAQMKPKAEKENDDGLLEYLEDIIGTSNFKSTIEDSYKKIEELNEVCQEKENRFGLVEKETNTLEPEKEKALQFILQEKRLVENQSLLYQYQALKSKENIEVNNNVLKELKEKLKAENAESIEFQNEVKVLEKAYNELLTSVEDLDANISKLQTSQKKGEREKVAFEERKKSLESKKKKSEKLLKTAITALHEAESKQKIFEEEDHSFEKELQELKQSLKEEKATLDELRSELSEKTRGFNEQLEVYEKQLQPWKDRLEQKKSEIAIADSEIQMLKDQRSGLYSDIENLKHKIDSITQDAEVNKKTISTLKREQVHVDEQISMGEQEVTQASQKLDEMNSLLSTHRQKTLEARGNLSQVQNKSKVLAALMRLQETGRITGFHGRLGDLGFIDDKYDVAVSTACSQLDDMVVDTVETGQQCIEYLRKNDLGFARFILLTKLRKFNLNPINTPNNVPRLFDLITPRDPIFGPAFYSALQDTLVAANMKEANQVAYGSKRFRVVTLDGKLIDKSGTLSGGGNVVNKGGMKSSAHGTTSPNEVIKLERELSEKESNYEVAQNTFYEMESALNELKDRKPQIEVELSKLNFENDSLNNEINNSRVQLKDLEKAHAIKKNDSKELDVATAKLSRLNEEFAQLNSESQEFQNKIAELQEKVMQVGGVKLRLQKSTVDGINEKIEISNQKINNNSVAAKKLFNELKRYNKSKTINAEEINQYAQELQQVESALEDKVKSFETFQTQLNELSIAREEQITKSEDLKILLDEKQDSINELRSTAIEIENKIERHHSLVKQETNHLNAYFEAIKSLEVRDVSELIDFINDEEEKAKYLKPTFTELSPDELKALDITLIEETVDELDKYVSSCKINLDVLEEYSRRKLEFDTRKNDLNDAVQQRDDIKKVAEELKKKRLDQFMEGFNIISATLKEMYQMITMGGNAELELVDSLDPFSEGILFSVMPPKKSWKNISNLSGGEKTLSSLALVFALHRYKPTPLYVMDEIDAALDFRNVSIIANYIKERTKNAQFVVISLRNNMFELAQQLVGIYKVNNMTRSITLQNTDMLTRD</sequence>
<dbReference type="SUPFAM" id="SSF52540">
    <property type="entry name" value="P-loop containing nucleoside triphosphate hydrolases"/>
    <property type="match status" value="1"/>
</dbReference>
<keyword evidence="5" id="KW-0498">Mitosis</keyword>
<evidence type="ECO:0000256" key="10">
    <source>
        <dbReference type="ARBA" id="ARBA00023306"/>
    </source>
</evidence>
<comment type="subcellular location">
    <subcellularLocation>
        <location evidence="1 11">Nucleus</location>
    </subcellularLocation>
</comment>
<comment type="caution">
    <text evidence="15">The sequence shown here is derived from an EMBL/GenBank/DDBJ whole genome shotgun (WGS) entry which is preliminary data.</text>
</comment>
<dbReference type="SMART" id="SM00968">
    <property type="entry name" value="SMC_hinge"/>
    <property type="match status" value="1"/>
</dbReference>
<dbReference type="Proteomes" id="UP000769528">
    <property type="component" value="Unassembled WGS sequence"/>
</dbReference>
<dbReference type="GO" id="GO:0000796">
    <property type="term" value="C:condensin complex"/>
    <property type="evidence" value="ECO:0007669"/>
    <property type="project" value="TreeGrafter"/>
</dbReference>
<dbReference type="InterPro" id="IPR010935">
    <property type="entry name" value="SMC_hinge"/>
</dbReference>
<feature type="region of interest" description="Disordered" evidence="13">
    <location>
        <begin position="75"/>
        <end position="100"/>
    </location>
</feature>
<protein>
    <recommendedName>
        <fullName evidence="11">Structural maintenance of chromosomes protein</fullName>
    </recommendedName>
</protein>
<keyword evidence="7 12" id="KW-0175">Coiled coil</keyword>
<dbReference type="InterPro" id="IPR027417">
    <property type="entry name" value="P-loop_NTPase"/>
</dbReference>
<feature type="coiled-coil region" evidence="12">
    <location>
        <begin position="998"/>
        <end position="1070"/>
    </location>
</feature>
<proteinExistence type="inferred from homology"/>
<dbReference type="Gene3D" id="1.20.1060.20">
    <property type="match status" value="1"/>
</dbReference>
<keyword evidence="16" id="KW-1185">Reference proteome</keyword>
<dbReference type="InterPro" id="IPR003395">
    <property type="entry name" value="RecF/RecN/SMC_N"/>
</dbReference>
<dbReference type="EMBL" id="JAEUBF010000772">
    <property type="protein sequence ID" value="KAH3675464.1"/>
    <property type="molecule type" value="Genomic_DNA"/>
</dbReference>
<evidence type="ECO:0000256" key="3">
    <source>
        <dbReference type="ARBA" id="ARBA00022618"/>
    </source>
</evidence>
<dbReference type="Pfam" id="PF02463">
    <property type="entry name" value="SMC_N"/>
    <property type="match status" value="2"/>
</dbReference>
<dbReference type="PANTHER" id="PTHR18937:SF172">
    <property type="entry name" value="STRUCTURAL MAINTENANCE OF CHROMOSOMES PROTEIN"/>
    <property type="match status" value="1"/>
</dbReference>
<dbReference type="GO" id="GO:0005634">
    <property type="term" value="C:nucleus"/>
    <property type="evidence" value="ECO:0007669"/>
    <property type="project" value="UniProtKB-SubCell"/>
</dbReference>
<evidence type="ECO:0000256" key="2">
    <source>
        <dbReference type="ARBA" id="ARBA00006005"/>
    </source>
</evidence>
<comment type="similarity">
    <text evidence="2">Belongs to the SMC family. SMC4 subfamily.</text>
</comment>
<dbReference type="Gene3D" id="3.30.70.1620">
    <property type="match status" value="1"/>
</dbReference>
<evidence type="ECO:0000313" key="15">
    <source>
        <dbReference type="EMBL" id="KAH3675464.1"/>
    </source>
</evidence>
<evidence type="ECO:0000256" key="13">
    <source>
        <dbReference type="SAM" id="MobiDB-lite"/>
    </source>
</evidence>
<feature type="coiled-coil region" evidence="12">
    <location>
        <begin position="323"/>
        <end position="350"/>
    </location>
</feature>
<dbReference type="GO" id="GO:0007076">
    <property type="term" value="P:mitotic chromosome condensation"/>
    <property type="evidence" value="ECO:0007669"/>
    <property type="project" value="TreeGrafter"/>
</dbReference>
<accession>A0A9P8PQG2</accession>
<dbReference type="GO" id="GO:0005524">
    <property type="term" value="F:ATP binding"/>
    <property type="evidence" value="ECO:0007669"/>
    <property type="project" value="UniProtKB-KW"/>
</dbReference>
<feature type="region of interest" description="Disordered" evidence="13">
    <location>
        <begin position="28"/>
        <end position="49"/>
    </location>
</feature>
<dbReference type="InterPro" id="IPR036277">
    <property type="entry name" value="SMC_hinge_sf"/>
</dbReference>
<keyword evidence="6" id="KW-0067">ATP-binding</keyword>
<reference evidence="15" key="1">
    <citation type="journal article" date="2021" name="Open Biol.">
        <title>Shared evolutionary footprints suggest mitochondrial oxidative damage underlies multiple complex I losses in fungi.</title>
        <authorList>
            <person name="Schikora-Tamarit M.A."/>
            <person name="Marcet-Houben M."/>
            <person name="Nosek J."/>
            <person name="Gabaldon T."/>
        </authorList>
    </citation>
    <scope>NUCLEOTIDE SEQUENCE</scope>
    <source>
        <strain evidence="15">CBS6341</strain>
    </source>
</reference>
<keyword evidence="9 11" id="KW-0539">Nucleus</keyword>
<keyword evidence="10" id="KW-0131">Cell cycle</keyword>
<feature type="compositionally biased region" description="Polar residues" evidence="13">
    <location>
        <begin position="28"/>
        <end position="37"/>
    </location>
</feature>
<dbReference type="OrthoDB" id="5575062at2759"/>
<evidence type="ECO:0000256" key="6">
    <source>
        <dbReference type="ARBA" id="ARBA00022840"/>
    </source>
</evidence>
<dbReference type="Gene3D" id="3.40.50.300">
    <property type="entry name" value="P-loop containing nucleotide triphosphate hydrolases"/>
    <property type="match status" value="2"/>
</dbReference>
<dbReference type="FunFam" id="3.40.50.300:FF:000481">
    <property type="entry name" value="Structural maintenance of chromosomes 4"/>
    <property type="match status" value="1"/>
</dbReference>
<evidence type="ECO:0000256" key="1">
    <source>
        <dbReference type="ARBA" id="ARBA00004123"/>
    </source>
</evidence>
<dbReference type="PIRSF" id="PIRSF005719">
    <property type="entry name" value="SMC"/>
    <property type="match status" value="1"/>
</dbReference>